<feature type="non-terminal residue" evidence="1">
    <location>
        <position position="1"/>
    </location>
</feature>
<sequence>ADEFKPCNQHTPVISNVTISPNPPKPVSDFEIKGSVTISANIEDGDFFFFGIIDPLPENPSTVFEGPAVDICTKTKCPTKTFDFDEHYNLSSIPSFLAEFILEIVIGPSQGPPKACGL</sequence>
<protein>
    <submittedName>
        <fullName evidence="1">8738_t:CDS:1</fullName>
    </submittedName>
</protein>
<evidence type="ECO:0000313" key="2">
    <source>
        <dbReference type="Proteomes" id="UP000789366"/>
    </source>
</evidence>
<organism evidence="1 2">
    <name type="scientific">Cetraspora pellucida</name>
    <dbReference type="NCBI Taxonomy" id="1433469"/>
    <lineage>
        <taxon>Eukaryota</taxon>
        <taxon>Fungi</taxon>
        <taxon>Fungi incertae sedis</taxon>
        <taxon>Mucoromycota</taxon>
        <taxon>Glomeromycotina</taxon>
        <taxon>Glomeromycetes</taxon>
        <taxon>Diversisporales</taxon>
        <taxon>Gigasporaceae</taxon>
        <taxon>Cetraspora</taxon>
    </lineage>
</organism>
<name>A0ACA9QST7_9GLOM</name>
<proteinExistence type="predicted"/>
<dbReference type="EMBL" id="CAJVPW010048123">
    <property type="protein sequence ID" value="CAG8760758.1"/>
    <property type="molecule type" value="Genomic_DNA"/>
</dbReference>
<keyword evidence="2" id="KW-1185">Reference proteome</keyword>
<comment type="caution">
    <text evidence="1">The sequence shown here is derived from an EMBL/GenBank/DDBJ whole genome shotgun (WGS) entry which is preliminary data.</text>
</comment>
<reference evidence="1" key="1">
    <citation type="submission" date="2021-06" db="EMBL/GenBank/DDBJ databases">
        <authorList>
            <person name="Kallberg Y."/>
            <person name="Tangrot J."/>
            <person name="Rosling A."/>
        </authorList>
    </citation>
    <scope>NUCLEOTIDE SEQUENCE</scope>
    <source>
        <strain evidence="1">28 12/20/2015</strain>
    </source>
</reference>
<accession>A0ACA9QST7</accession>
<feature type="non-terminal residue" evidence="1">
    <location>
        <position position="118"/>
    </location>
</feature>
<dbReference type="Proteomes" id="UP000789366">
    <property type="component" value="Unassembled WGS sequence"/>
</dbReference>
<gene>
    <name evidence="1" type="ORF">SPELUC_LOCUS15121</name>
</gene>
<evidence type="ECO:0000313" key="1">
    <source>
        <dbReference type="EMBL" id="CAG8760758.1"/>
    </source>
</evidence>